<dbReference type="GO" id="GO:0008703">
    <property type="term" value="F:5-amino-6-(5-phosphoribosylamino)uracil reductase activity"/>
    <property type="evidence" value="ECO:0007669"/>
    <property type="project" value="UniProtKB-EC"/>
</dbReference>
<evidence type="ECO:0000256" key="5">
    <source>
        <dbReference type="ARBA" id="ARBA00007417"/>
    </source>
</evidence>
<comment type="pathway">
    <text evidence="3 10">Cofactor biosynthesis; riboflavin biosynthesis; 5-amino-6-(D-ribitylamino)uracil from GTP: step 3/4.</text>
</comment>
<comment type="catalytic activity">
    <reaction evidence="10">
        <text>2,5-diamino-6-hydroxy-4-(5-phosphoribosylamino)-pyrimidine + H2O + H(+) = 5-amino-6-(5-phospho-D-ribosylamino)uracil + NH4(+)</text>
        <dbReference type="Rhea" id="RHEA:21868"/>
        <dbReference type="ChEBI" id="CHEBI:15377"/>
        <dbReference type="ChEBI" id="CHEBI:15378"/>
        <dbReference type="ChEBI" id="CHEBI:28938"/>
        <dbReference type="ChEBI" id="CHEBI:58453"/>
        <dbReference type="ChEBI" id="CHEBI:58614"/>
        <dbReference type="EC" id="3.5.4.26"/>
    </reaction>
</comment>
<dbReference type="PIRSF" id="PIRSF006769">
    <property type="entry name" value="RibD"/>
    <property type="match status" value="1"/>
</dbReference>
<comment type="similarity">
    <text evidence="4 10">In the N-terminal section; belongs to the cytidine and deoxycytidylate deaminase family.</text>
</comment>
<feature type="binding site" evidence="12">
    <location>
        <position position="193"/>
    </location>
    <ligand>
        <name>substrate</name>
    </ligand>
</feature>
<dbReference type="CDD" id="cd01284">
    <property type="entry name" value="Riboflavin_deaminase-reductase"/>
    <property type="match status" value="1"/>
</dbReference>
<dbReference type="PANTHER" id="PTHR38011">
    <property type="entry name" value="DIHYDROFOLATE REDUCTASE FAMILY PROTEIN (AFU_ORTHOLOGUE AFUA_8G06820)"/>
    <property type="match status" value="1"/>
</dbReference>
<dbReference type="NCBIfam" id="TIGR00326">
    <property type="entry name" value="eubact_ribD"/>
    <property type="match status" value="1"/>
</dbReference>
<dbReference type="UniPathway" id="UPA00275">
    <property type="reaction ID" value="UER00401"/>
</dbReference>
<evidence type="ECO:0000256" key="4">
    <source>
        <dbReference type="ARBA" id="ARBA00005259"/>
    </source>
</evidence>
<feature type="binding site" evidence="12">
    <location>
        <position position="163"/>
    </location>
    <ligand>
        <name>NADP(+)</name>
        <dbReference type="ChEBI" id="CHEBI:58349"/>
    </ligand>
</feature>
<comment type="cofactor">
    <cofactor evidence="10 13">
        <name>Zn(2+)</name>
        <dbReference type="ChEBI" id="CHEBI:29105"/>
    </cofactor>
    <text evidence="10 13">Binds 1 zinc ion.</text>
</comment>
<evidence type="ECO:0000256" key="2">
    <source>
        <dbReference type="ARBA" id="ARBA00004882"/>
    </source>
</evidence>
<feature type="binding site" evidence="13">
    <location>
        <position position="93"/>
    </location>
    <ligand>
        <name>Zn(2+)</name>
        <dbReference type="ChEBI" id="CHEBI:29105"/>
        <note>catalytic</note>
    </ligand>
</feature>
<protein>
    <recommendedName>
        <fullName evidence="10">Riboflavin biosynthesis protein RibD</fullName>
    </recommendedName>
    <domain>
        <recommendedName>
            <fullName evidence="10">Diaminohydroxyphosphoribosylaminopyrimidine deaminase</fullName>
            <shortName evidence="10">DRAP deaminase</shortName>
            <ecNumber evidence="10">3.5.4.26</ecNumber>
        </recommendedName>
        <alternativeName>
            <fullName evidence="10">Riboflavin-specific deaminase</fullName>
        </alternativeName>
    </domain>
    <domain>
        <recommendedName>
            <fullName evidence="10">5-amino-6-(5-phosphoribosylamino)uracil reductase</fullName>
            <ecNumber evidence="10">1.1.1.193</ecNumber>
        </recommendedName>
        <alternativeName>
            <fullName evidence="10">HTP reductase</fullName>
        </alternativeName>
    </domain>
</protein>
<feature type="binding site" evidence="12">
    <location>
        <position position="179"/>
    </location>
    <ligand>
        <name>NADP(+)</name>
        <dbReference type="ChEBI" id="CHEBI:58349"/>
    </ligand>
</feature>
<keyword evidence="7 10" id="KW-0521">NADP</keyword>
<feature type="binding site" evidence="12">
    <location>
        <position position="213"/>
    </location>
    <ligand>
        <name>substrate</name>
    </ligand>
</feature>
<dbReference type="Pfam" id="PF00383">
    <property type="entry name" value="dCMP_cyt_deam_1"/>
    <property type="match status" value="1"/>
</dbReference>
<feature type="binding site" evidence="12">
    <location>
        <begin position="261"/>
        <end position="267"/>
    </location>
    <ligand>
        <name>NADP(+)</name>
        <dbReference type="ChEBI" id="CHEBI:58349"/>
    </ligand>
</feature>
<reference evidence="16" key="1">
    <citation type="submission" date="2018-08" db="EMBL/GenBank/DDBJ databases">
        <authorList>
            <person name="Kim S.-J."/>
            <person name="Jung G.-Y."/>
        </authorList>
    </citation>
    <scope>NUCLEOTIDE SEQUENCE [LARGE SCALE GENOMIC DNA]</scope>
    <source>
        <strain evidence="16">GY_G</strain>
    </source>
</reference>
<feature type="domain" description="CMP/dCMP-type deaminase" evidence="14">
    <location>
        <begin position="9"/>
        <end position="132"/>
    </location>
</feature>
<keyword evidence="9" id="KW-0511">Multifunctional enzyme</keyword>
<comment type="caution">
    <text evidence="15">The sequence shown here is derived from an EMBL/GenBank/DDBJ whole genome shotgun (WGS) entry which is preliminary data.</text>
</comment>
<keyword evidence="10 15" id="KW-0378">Hydrolase</keyword>
<dbReference type="Gene3D" id="3.40.430.10">
    <property type="entry name" value="Dihydrofolate Reductase, subunit A"/>
    <property type="match status" value="2"/>
</dbReference>
<evidence type="ECO:0000256" key="1">
    <source>
        <dbReference type="ARBA" id="ARBA00002151"/>
    </source>
</evidence>
<feature type="binding site" evidence="12">
    <location>
        <position position="232"/>
    </location>
    <ligand>
        <name>NADP(+)</name>
        <dbReference type="ChEBI" id="CHEBI:58349"/>
    </ligand>
</feature>
<dbReference type="Pfam" id="PF01872">
    <property type="entry name" value="RibD_C"/>
    <property type="match status" value="2"/>
</dbReference>
<comment type="catalytic activity">
    <reaction evidence="10">
        <text>5-amino-6-(5-phospho-D-ribitylamino)uracil + NADP(+) = 5-amino-6-(5-phospho-D-ribosylamino)uracil + NADPH + H(+)</text>
        <dbReference type="Rhea" id="RHEA:17845"/>
        <dbReference type="ChEBI" id="CHEBI:15378"/>
        <dbReference type="ChEBI" id="CHEBI:57783"/>
        <dbReference type="ChEBI" id="CHEBI:58349"/>
        <dbReference type="ChEBI" id="CHEBI:58421"/>
        <dbReference type="ChEBI" id="CHEBI:58453"/>
        <dbReference type="EC" id="1.1.1.193"/>
    </reaction>
</comment>
<comment type="function">
    <text evidence="1 10">Converts 2,5-diamino-6-(ribosylamino)-4(3h)-pyrimidinone 5'-phosphate into 5-amino-6-(ribosylamino)-2,4(1h,3h)-pyrimidinedione 5'-phosphate.</text>
</comment>
<evidence type="ECO:0000256" key="8">
    <source>
        <dbReference type="ARBA" id="ARBA00023002"/>
    </source>
</evidence>
<dbReference type="RefSeq" id="WP_115550478.1">
    <property type="nucleotide sequence ID" value="NZ_QRGP01000003.1"/>
</dbReference>
<proteinExistence type="inferred from homology"/>
<dbReference type="OrthoDB" id="9800865at2"/>
<dbReference type="SUPFAM" id="SSF53927">
    <property type="entry name" value="Cytidine deaminase-like"/>
    <property type="match status" value="1"/>
</dbReference>
<feature type="binding site" evidence="13">
    <location>
        <position position="58"/>
    </location>
    <ligand>
        <name>Zn(2+)</name>
        <dbReference type="ChEBI" id="CHEBI:29105"/>
        <note>catalytic</note>
    </ligand>
</feature>
<dbReference type="InterPro" id="IPR024072">
    <property type="entry name" value="DHFR-like_dom_sf"/>
</dbReference>
<evidence type="ECO:0000256" key="6">
    <source>
        <dbReference type="ARBA" id="ARBA00022619"/>
    </source>
</evidence>
<dbReference type="AlphaFoldDB" id="A0A371B2B9"/>
<evidence type="ECO:0000259" key="14">
    <source>
        <dbReference type="PROSITE" id="PS51747"/>
    </source>
</evidence>
<keyword evidence="16" id="KW-1185">Reference proteome</keyword>
<gene>
    <name evidence="15" type="primary">ribD</name>
    <name evidence="15" type="ORF">DXH95_15590</name>
</gene>
<dbReference type="GO" id="GO:0009231">
    <property type="term" value="P:riboflavin biosynthetic process"/>
    <property type="evidence" value="ECO:0007669"/>
    <property type="project" value="UniProtKB-UniPathway"/>
</dbReference>
<feature type="binding site" evidence="12">
    <location>
        <position position="259"/>
    </location>
    <ligand>
        <name>substrate</name>
    </ligand>
</feature>
<dbReference type="InterPro" id="IPR002734">
    <property type="entry name" value="RibDG_C"/>
</dbReference>
<dbReference type="GO" id="GO:0046872">
    <property type="term" value="F:metal ion binding"/>
    <property type="evidence" value="ECO:0007669"/>
    <property type="project" value="UniProtKB-KW"/>
</dbReference>
<feature type="binding site" evidence="12">
    <location>
        <position position="205"/>
    </location>
    <ligand>
        <name>NADP(+)</name>
        <dbReference type="ChEBI" id="CHEBI:58349"/>
    </ligand>
</feature>
<evidence type="ECO:0000313" key="16">
    <source>
        <dbReference type="Proteomes" id="UP000263833"/>
    </source>
</evidence>
<keyword evidence="10 13" id="KW-0862">Zinc</keyword>
<evidence type="ECO:0000313" key="15">
    <source>
        <dbReference type="EMBL" id="RDV01700.1"/>
    </source>
</evidence>
<dbReference type="Gene3D" id="3.40.140.10">
    <property type="entry name" value="Cytidine Deaminase, domain 2"/>
    <property type="match status" value="1"/>
</dbReference>
<name>A0A371B2B9_9SPHN</name>
<dbReference type="InterPro" id="IPR004794">
    <property type="entry name" value="Eubact_RibD"/>
</dbReference>
<evidence type="ECO:0000256" key="3">
    <source>
        <dbReference type="ARBA" id="ARBA00004910"/>
    </source>
</evidence>
<evidence type="ECO:0000256" key="12">
    <source>
        <dbReference type="PIRSR" id="PIRSR006769-2"/>
    </source>
</evidence>
<dbReference type="EC" id="1.1.1.193" evidence="10"/>
<dbReference type="PANTHER" id="PTHR38011:SF7">
    <property type="entry name" value="2,5-DIAMINO-6-RIBOSYLAMINO-4(3H)-PYRIMIDINONE 5'-PHOSPHATE REDUCTASE"/>
    <property type="match status" value="1"/>
</dbReference>
<feature type="binding site" evidence="12">
    <location>
        <position position="216"/>
    </location>
    <ligand>
        <name>substrate</name>
    </ligand>
</feature>
<keyword evidence="8 10" id="KW-0560">Oxidoreductase</keyword>
<feature type="binding site" evidence="12">
    <location>
        <position position="209"/>
    </location>
    <ligand>
        <name>NADP(+)</name>
        <dbReference type="ChEBI" id="CHEBI:58349"/>
    </ligand>
</feature>
<sequence length="332" mass="34710">MAVVAKVSGEDRRWLSAAIALAERGKGLTGNNPSVGCIIVKDGIVVGRGWTQPGGRPHAEAVALELAGSAAAGATIFVSLEPCAHESARGPACTDSLITAKPARVVGALTDPDPRTAGKGFDRLEAGGIIVERDAMAAEALAGLAGFVTRITKGRPHVTLKLATSLDGCIAMADGSSRWITGDAARAHAHLERARCDAILVGAGTVRADTPKLDVRLPGLEVRSPRRIMLGSGMAPEGWEAIRTPQDVASLDCNRLIVEGGAQTASAFLRAGLVDRLMLYRAPILIGGGKPCLGDIDLTDLTEAHGKWRLADTRMLGNDRFEVYEAFPCLQA</sequence>
<dbReference type="GO" id="GO:0008835">
    <property type="term" value="F:diaminohydroxyphosphoribosylaminopyrimidine deaminase activity"/>
    <property type="evidence" value="ECO:0007669"/>
    <property type="project" value="UniProtKB-EC"/>
</dbReference>
<dbReference type="Proteomes" id="UP000263833">
    <property type="component" value="Unassembled WGS sequence"/>
</dbReference>
<feature type="binding site" evidence="13">
    <location>
        <position position="83"/>
    </location>
    <ligand>
        <name>Zn(2+)</name>
        <dbReference type="ChEBI" id="CHEBI:29105"/>
        <note>catalytic</note>
    </ligand>
</feature>
<evidence type="ECO:0000256" key="9">
    <source>
        <dbReference type="ARBA" id="ARBA00023268"/>
    </source>
</evidence>
<evidence type="ECO:0000256" key="13">
    <source>
        <dbReference type="PIRSR" id="PIRSR006769-3"/>
    </source>
</evidence>
<dbReference type="InterPro" id="IPR050765">
    <property type="entry name" value="Riboflavin_Biosynth_HTPR"/>
</dbReference>
<dbReference type="InterPro" id="IPR002125">
    <property type="entry name" value="CMP_dCMP_dom"/>
</dbReference>
<dbReference type="EMBL" id="QRGP01000003">
    <property type="protein sequence ID" value="RDV01700.1"/>
    <property type="molecule type" value="Genomic_DNA"/>
</dbReference>
<dbReference type="PROSITE" id="PS51747">
    <property type="entry name" value="CYT_DCMP_DEAMINASES_2"/>
    <property type="match status" value="1"/>
</dbReference>
<evidence type="ECO:0000256" key="7">
    <source>
        <dbReference type="ARBA" id="ARBA00022857"/>
    </source>
</evidence>
<keyword evidence="6 10" id="KW-0686">Riboflavin biosynthesis</keyword>
<comment type="pathway">
    <text evidence="2 10">Cofactor biosynthesis; riboflavin biosynthesis; 5-amino-6-(D-ribitylamino)uracil from GTP: step 2/4.</text>
</comment>
<organism evidence="15 16">
    <name type="scientific">Sphingorhabdus pulchriflava</name>
    <dbReference type="NCBI Taxonomy" id="2292257"/>
    <lineage>
        <taxon>Bacteria</taxon>
        <taxon>Pseudomonadati</taxon>
        <taxon>Pseudomonadota</taxon>
        <taxon>Alphaproteobacteria</taxon>
        <taxon>Sphingomonadales</taxon>
        <taxon>Sphingomonadaceae</taxon>
        <taxon>Sphingorhabdus</taxon>
    </lineage>
</organism>
<dbReference type="SUPFAM" id="SSF53597">
    <property type="entry name" value="Dihydrofolate reductase-like"/>
    <property type="match status" value="1"/>
</dbReference>
<keyword evidence="10 13" id="KW-0479">Metal-binding</keyword>
<feature type="binding site" evidence="12">
    <location>
        <position position="177"/>
    </location>
    <ligand>
        <name>substrate</name>
    </ligand>
</feature>
<accession>A0A371B2B9</accession>
<feature type="active site" description="Proton donor" evidence="11">
    <location>
        <position position="60"/>
    </location>
</feature>
<dbReference type="EC" id="3.5.4.26" evidence="10"/>
<evidence type="ECO:0000256" key="11">
    <source>
        <dbReference type="PIRSR" id="PIRSR006769-1"/>
    </source>
</evidence>
<comment type="similarity">
    <text evidence="5 10">In the C-terminal section; belongs to the HTP reductase family.</text>
</comment>
<dbReference type="InterPro" id="IPR016193">
    <property type="entry name" value="Cytidine_deaminase-like"/>
</dbReference>
<evidence type="ECO:0000256" key="10">
    <source>
        <dbReference type="PIRNR" id="PIRNR006769"/>
    </source>
</evidence>